<dbReference type="RefSeq" id="WP_049094926.1">
    <property type="nucleotide sequence ID" value="NZ_CABGHF010000045.1"/>
</dbReference>
<dbReference type="EMBL" id="CABGHF010000045">
    <property type="protein sequence ID" value="VUT04017.1"/>
    <property type="molecule type" value="Genomic_DNA"/>
</dbReference>
<evidence type="ECO:0000313" key="1">
    <source>
        <dbReference type="EMBL" id="VUT04017.1"/>
    </source>
</evidence>
<dbReference type="AlphaFoldDB" id="A0A564NCW4"/>
<name>A0A564NCW4_9ENTR</name>
<dbReference type="Proteomes" id="UP000318370">
    <property type="component" value="Unassembled WGS sequence"/>
</dbReference>
<protein>
    <submittedName>
        <fullName evidence="1">Uncharacterized protein</fullName>
    </submittedName>
</protein>
<accession>A0A564NCW4</accession>
<evidence type="ECO:0000313" key="2">
    <source>
        <dbReference type="Proteomes" id="UP000318370"/>
    </source>
</evidence>
<proteinExistence type="predicted"/>
<organism evidence="1 2">
    <name type="scientific">Klebsiella spallanzanii</name>
    <dbReference type="NCBI Taxonomy" id="2587528"/>
    <lineage>
        <taxon>Bacteria</taxon>
        <taxon>Pseudomonadati</taxon>
        <taxon>Pseudomonadota</taxon>
        <taxon>Gammaproteobacteria</taxon>
        <taxon>Enterobacterales</taxon>
        <taxon>Enterobacteriaceae</taxon>
        <taxon>Klebsiella/Raoultella group</taxon>
        <taxon>Klebsiella</taxon>
    </lineage>
</organism>
<reference evidence="1 2" key="1">
    <citation type="submission" date="2019-07" db="EMBL/GenBank/DDBJ databases">
        <authorList>
            <person name="Brisse S."/>
            <person name="Rodrigues C."/>
            <person name="Thorpe H."/>
        </authorList>
    </citation>
    <scope>NUCLEOTIDE SEQUENCE [LARGE SCALE GENOMIC DNA]</scope>
    <source>
        <strain evidence="1">SB6408</strain>
    </source>
</reference>
<gene>
    <name evidence="1" type="ORF">SB6408_02151</name>
</gene>
<sequence>MANVKENLLFEELLSRYRKKKKALCFHLGIKQKHIARTRVTEDVELVVVINTGRQTSSKDLAQALACQQGEKNWRRYLKVFSRSAWVEKGIRGNLADAQQTWAQGKAILESDPDHAVQLMQNAIALLECGLKRCTTAAAKNLKEQHKLNSALGGKRKAARFNGIKEEVIKLLEARPGGWKTKTDAISDLIKDLRPYIEEHGWPSVQDEDDSLDEAEIEGRFGDLLREWSVPSGDKCVSAAFAKAVGKR</sequence>